<proteinExistence type="predicted"/>
<feature type="transmembrane region" description="Helical" evidence="1">
    <location>
        <begin position="122"/>
        <end position="143"/>
    </location>
</feature>
<protein>
    <submittedName>
        <fullName evidence="2">Uncharacterized protein</fullName>
    </submittedName>
</protein>
<comment type="caution">
    <text evidence="2">The sequence shown here is derived from an EMBL/GenBank/DDBJ whole genome shotgun (WGS) entry which is preliminary data.</text>
</comment>
<evidence type="ECO:0000313" key="3">
    <source>
        <dbReference type="Proteomes" id="UP001408789"/>
    </source>
</evidence>
<dbReference type="EMBL" id="JBCNJP010000020">
    <property type="protein sequence ID" value="KAK9060040.1"/>
    <property type="molecule type" value="Genomic_DNA"/>
</dbReference>
<dbReference type="AlphaFoldDB" id="A0AAP0CNH1"/>
<gene>
    <name evidence="2" type="ORF">SSX86_020744</name>
</gene>
<reference evidence="2 3" key="1">
    <citation type="submission" date="2024-04" db="EMBL/GenBank/DDBJ databases">
        <title>The reference genome of an endangered Asteraceae, Deinandra increscens subsp. villosa, native to the Central Coast of California.</title>
        <authorList>
            <person name="Guilliams M."/>
            <person name="Hasenstab-Lehman K."/>
            <person name="Meyer R."/>
            <person name="Mcevoy S."/>
        </authorList>
    </citation>
    <scope>NUCLEOTIDE SEQUENCE [LARGE SCALE GENOMIC DNA]</scope>
    <source>
        <tissue evidence="2">Leaf</tissue>
    </source>
</reference>
<name>A0AAP0CNH1_9ASTR</name>
<organism evidence="2 3">
    <name type="scientific">Deinandra increscens subsp. villosa</name>
    <dbReference type="NCBI Taxonomy" id="3103831"/>
    <lineage>
        <taxon>Eukaryota</taxon>
        <taxon>Viridiplantae</taxon>
        <taxon>Streptophyta</taxon>
        <taxon>Embryophyta</taxon>
        <taxon>Tracheophyta</taxon>
        <taxon>Spermatophyta</taxon>
        <taxon>Magnoliopsida</taxon>
        <taxon>eudicotyledons</taxon>
        <taxon>Gunneridae</taxon>
        <taxon>Pentapetalae</taxon>
        <taxon>asterids</taxon>
        <taxon>campanulids</taxon>
        <taxon>Asterales</taxon>
        <taxon>Asteraceae</taxon>
        <taxon>Asteroideae</taxon>
        <taxon>Heliantheae alliance</taxon>
        <taxon>Madieae</taxon>
        <taxon>Madiinae</taxon>
        <taxon>Deinandra</taxon>
    </lineage>
</organism>
<keyword evidence="1" id="KW-0472">Membrane</keyword>
<evidence type="ECO:0000256" key="1">
    <source>
        <dbReference type="SAM" id="Phobius"/>
    </source>
</evidence>
<keyword evidence="1" id="KW-0812">Transmembrane</keyword>
<keyword evidence="3" id="KW-1185">Reference proteome</keyword>
<sequence>MQTTSSSFFHPLAPPPGAPFSGKLRHPKSPFLNHNQNQNRVTTMAFKKEGSGGKMVDENMIVLRERIRKVKAEMECGGGDDWLPENWMQWEKTYVYSGGYYSDIFEAVAFLQRFLMDSRPSVALGLVAVFAVGGSTAAMAVLWCLMNSIPGN</sequence>
<dbReference type="PANTHER" id="PTHR33782:SF5">
    <property type="entry name" value="MEDIATOR OF RNA POLYMERASE II TRANSCRIPTION SUBUNIT"/>
    <property type="match status" value="1"/>
</dbReference>
<evidence type="ECO:0000313" key="2">
    <source>
        <dbReference type="EMBL" id="KAK9060040.1"/>
    </source>
</evidence>
<dbReference type="PANTHER" id="PTHR33782">
    <property type="entry name" value="OS01G0121600 PROTEIN"/>
    <property type="match status" value="1"/>
</dbReference>
<accession>A0AAP0CNH1</accession>
<keyword evidence="1" id="KW-1133">Transmembrane helix</keyword>
<dbReference type="Proteomes" id="UP001408789">
    <property type="component" value="Unassembled WGS sequence"/>
</dbReference>